<dbReference type="InterPro" id="IPR002156">
    <property type="entry name" value="RNaseH_domain"/>
</dbReference>
<accession>A0A150AXN3</accession>
<comment type="cofactor">
    <cofactor evidence="2">
        <name>Mg(2+)</name>
        <dbReference type="ChEBI" id="CHEBI:18420"/>
    </cofactor>
</comment>
<dbReference type="PANTHER" id="PTHR10642">
    <property type="entry name" value="RIBONUCLEASE H1"/>
    <property type="match status" value="1"/>
</dbReference>
<dbReference type="Pfam" id="PF19034">
    <property type="entry name" value="RnlA-toxin_DBD"/>
    <property type="match status" value="1"/>
</dbReference>
<dbReference type="Gene3D" id="3.40.970.10">
    <property type="entry name" value="Ribonuclease H1, N-terminal domain"/>
    <property type="match status" value="1"/>
</dbReference>
<comment type="caution">
    <text evidence="14">The sequence shown here is derived from an EMBL/GenBank/DDBJ whole genome shotgun (WGS) entry which is preliminary data.</text>
</comment>
<evidence type="ECO:0000256" key="1">
    <source>
        <dbReference type="ARBA" id="ARBA00000077"/>
    </source>
</evidence>
<evidence type="ECO:0000256" key="9">
    <source>
        <dbReference type="ARBA" id="ARBA00022723"/>
    </source>
</evidence>
<evidence type="ECO:0000256" key="8">
    <source>
        <dbReference type="ARBA" id="ARBA00022722"/>
    </source>
</evidence>
<evidence type="ECO:0000313" key="15">
    <source>
        <dbReference type="Proteomes" id="UP000075591"/>
    </source>
</evidence>
<keyword evidence="11" id="KW-0378">Hydrolase</keyword>
<dbReference type="InterPro" id="IPR037056">
    <property type="entry name" value="RNase_H1_N_sf"/>
</dbReference>
<dbReference type="FunFam" id="3.40.970.10:FF:000002">
    <property type="entry name" value="Ribonuclease H"/>
    <property type="match status" value="1"/>
</dbReference>
<comment type="function">
    <text evidence="4">Endonuclease that specifically degrades the RNA of RNA-DNA hybrids.</text>
</comment>
<comment type="function">
    <text evidence="3">Involved in the transposition of the insertion sequence.</text>
</comment>
<evidence type="ECO:0000256" key="12">
    <source>
        <dbReference type="ARBA" id="ARBA00022842"/>
    </source>
</evidence>
<reference evidence="14 15" key="1">
    <citation type="submission" date="2015-12" db="EMBL/GenBank/DDBJ databases">
        <title>Bacillus cereus Group isolate.</title>
        <authorList>
            <person name="Kovac J."/>
        </authorList>
    </citation>
    <scope>NUCLEOTIDE SEQUENCE [LARGE SCALE GENOMIC DNA]</scope>
    <source>
        <strain evidence="14 15">FSL W8-0275</strain>
    </source>
</reference>
<dbReference type="EMBL" id="LOMT01000131">
    <property type="protein sequence ID" value="KXX88335.1"/>
    <property type="molecule type" value="Genomic_DNA"/>
</dbReference>
<dbReference type="SUPFAM" id="SSF53098">
    <property type="entry name" value="Ribonuclease H-like"/>
    <property type="match status" value="1"/>
</dbReference>
<dbReference type="Proteomes" id="UP000075591">
    <property type="component" value="Unassembled WGS sequence"/>
</dbReference>
<keyword evidence="12" id="KW-0460">Magnesium</keyword>
<dbReference type="GO" id="GO:0003676">
    <property type="term" value="F:nucleic acid binding"/>
    <property type="evidence" value="ECO:0007669"/>
    <property type="project" value="InterPro"/>
</dbReference>
<dbReference type="RefSeq" id="WP_061654156.1">
    <property type="nucleotide sequence ID" value="NZ_LOMT01000131.1"/>
</dbReference>
<evidence type="ECO:0000256" key="7">
    <source>
        <dbReference type="ARBA" id="ARBA00017721"/>
    </source>
</evidence>
<dbReference type="CDD" id="cd09277">
    <property type="entry name" value="RNase_HI_bacteria_like"/>
    <property type="match status" value="1"/>
</dbReference>
<dbReference type="GO" id="GO:0004523">
    <property type="term" value="F:RNA-DNA hybrid ribonuclease activity"/>
    <property type="evidence" value="ECO:0007669"/>
    <property type="project" value="UniProtKB-EC"/>
</dbReference>
<gene>
    <name evidence="14" type="ORF">AT274_09630</name>
</gene>
<keyword evidence="9" id="KW-0479">Metal-binding</keyword>
<dbReference type="PROSITE" id="PS50879">
    <property type="entry name" value="RNASE_H_1"/>
    <property type="match status" value="1"/>
</dbReference>
<dbReference type="InterPro" id="IPR036397">
    <property type="entry name" value="RNaseH_sf"/>
</dbReference>
<dbReference type="InterPro" id="IPR009027">
    <property type="entry name" value="Ribosomal_bL9/RNase_H1_N"/>
</dbReference>
<dbReference type="InterPro" id="IPR043994">
    <property type="entry name" value="RnlA/LsoA-toxin_DBD"/>
</dbReference>
<dbReference type="InterPro" id="IPR031845">
    <property type="entry name" value="RnlA_toxin_NRD"/>
</dbReference>
<dbReference type="GO" id="GO:0046872">
    <property type="term" value="F:metal ion binding"/>
    <property type="evidence" value="ECO:0007669"/>
    <property type="project" value="UniProtKB-KW"/>
</dbReference>
<proteinExistence type="inferred from homology"/>
<evidence type="ECO:0000256" key="6">
    <source>
        <dbReference type="ARBA" id="ARBA00012180"/>
    </source>
</evidence>
<evidence type="ECO:0000313" key="14">
    <source>
        <dbReference type="EMBL" id="KXX88335.1"/>
    </source>
</evidence>
<dbReference type="PANTHER" id="PTHR10642:SF26">
    <property type="entry name" value="RIBONUCLEASE H1"/>
    <property type="match status" value="1"/>
</dbReference>
<dbReference type="GO" id="GO:0043137">
    <property type="term" value="P:DNA replication, removal of RNA primer"/>
    <property type="evidence" value="ECO:0007669"/>
    <property type="project" value="TreeGrafter"/>
</dbReference>
<dbReference type="InterPro" id="IPR050092">
    <property type="entry name" value="RNase_H"/>
</dbReference>
<dbReference type="Pfam" id="PF15935">
    <property type="entry name" value="RnlA_toxin"/>
    <property type="match status" value="1"/>
</dbReference>
<keyword evidence="8" id="KW-0540">Nuclease</keyword>
<dbReference type="InterPro" id="IPR012337">
    <property type="entry name" value="RNaseH-like_sf"/>
</dbReference>
<evidence type="ECO:0000256" key="5">
    <source>
        <dbReference type="ARBA" id="ARBA00005300"/>
    </source>
</evidence>
<dbReference type="Pfam" id="PF01693">
    <property type="entry name" value="Cauli_VI"/>
    <property type="match status" value="1"/>
</dbReference>
<evidence type="ECO:0000256" key="11">
    <source>
        <dbReference type="ARBA" id="ARBA00022801"/>
    </source>
</evidence>
<dbReference type="Pfam" id="PF00075">
    <property type="entry name" value="RNase_H"/>
    <property type="match status" value="1"/>
</dbReference>
<dbReference type="EC" id="3.1.26.4" evidence="6"/>
<evidence type="ECO:0000256" key="2">
    <source>
        <dbReference type="ARBA" id="ARBA00001946"/>
    </source>
</evidence>
<dbReference type="AlphaFoldDB" id="A0A150AXN3"/>
<dbReference type="Gene3D" id="3.30.420.10">
    <property type="entry name" value="Ribonuclease H-like superfamily/Ribonuclease H"/>
    <property type="match status" value="1"/>
</dbReference>
<evidence type="ECO:0000256" key="4">
    <source>
        <dbReference type="ARBA" id="ARBA00004065"/>
    </source>
</evidence>
<dbReference type="InterPro" id="IPR011320">
    <property type="entry name" value="RNase_H1_N"/>
</dbReference>
<dbReference type="Gene3D" id="6.10.250.2650">
    <property type="match status" value="1"/>
</dbReference>
<evidence type="ECO:0000256" key="3">
    <source>
        <dbReference type="ARBA" id="ARBA00002286"/>
    </source>
</evidence>
<sequence length="482" mass="54740">MAKKKFYAVKVGRNKGIYETWAECKEQVDGFPGAEYKSFSTIEEAENFIGSTDTLTKGDNGKSNVEIDAFINGIDESTLVAFVDGSYDASSQAYGYGVVLINKDKDIEKITGSDNDKDYVESRNVAGEIEGVKTAITHAVGKGYEKVVIFYDYEGIEKWATGSWNAKVATSKEYVHFIRDMERCIDIEFNKVKAHSGIEYNELADELAKKSLLRRGIKNSSDGCVTITGIDGEEFESIFELLKMNNEGLKVGKAGESKSSTNHILSLEKDKIVVTCFKKGTTTIQGKQSPLLEKLMILVVELLPSNGEVVEILNDYHDISIPQDDLTLRFNELLPNFDKNKTNLQKLINTLNQAVYNTMLKGERPDYSDLATPSLRANEYYLYKILQDRGIMQESSDKYGFGIFFKENTEGVYEIKQKHEDKLLSEEKTFINELYNFYYNNRHTLLHFDKEPKLTRVLKSMEEARSLIISNLELIDKYYTVF</sequence>
<comment type="similarity">
    <text evidence="5">Belongs to the RNase H family.</text>
</comment>
<organism evidence="14 15">
    <name type="scientific">Bacillus cereus</name>
    <dbReference type="NCBI Taxonomy" id="1396"/>
    <lineage>
        <taxon>Bacteria</taxon>
        <taxon>Bacillati</taxon>
        <taxon>Bacillota</taxon>
        <taxon>Bacilli</taxon>
        <taxon>Bacillales</taxon>
        <taxon>Bacillaceae</taxon>
        <taxon>Bacillus</taxon>
        <taxon>Bacillus cereus group</taxon>
    </lineage>
</organism>
<keyword evidence="10" id="KW-0255">Endonuclease</keyword>
<feature type="domain" description="RNase H type-1" evidence="13">
    <location>
        <begin position="75"/>
        <end position="213"/>
    </location>
</feature>
<name>A0A150AXN3_BACCE</name>
<protein>
    <recommendedName>
        <fullName evidence="7">Ribonuclease H</fullName>
        <ecNumber evidence="6">3.1.26.4</ecNumber>
    </recommendedName>
</protein>
<evidence type="ECO:0000256" key="10">
    <source>
        <dbReference type="ARBA" id="ARBA00022759"/>
    </source>
</evidence>
<dbReference type="Gene3D" id="3.30.160.690">
    <property type="entry name" value="Bacterial toxin RNase RnlA/LsoA, N repeated domain"/>
    <property type="match status" value="1"/>
</dbReference>
<evidence type="ECO:0000259" key="13">
    <source>
        <dbReference type="PROSITE" id="PS50879"/>
    </source>
</evidence>
<dbReference type="SUPFAM" id="SSF55658">
    <property type="entry name" value="L9 N-domain-like"/>
    <property type="match status" value="1"/>
</dbReference>
<comment type="catalytic activity">
    <reaction evidence="1">
        <text>Endonucleolytic cleavage to 5'-phosphomonoester.</text>
        <dbReference type="EC" id="3.1.26.4"/>
    </reaction>
</comment>